<organism evidence="1 4">
    <name type="scientific">Limosilactobacillus reuteri MM4-1A</name>
    <dbReference type="NCBI Taxonomy" id="548485"/>
    <lineage>
        <taxon>Bacteria</taxon>
        <taxon>Bacillati</taxon>
        <taxon>Bacillota</taxon>
        <taxon>Bacilli</taxon>
        <taxon>Lactobacillales</taxon>
        <taxon>Lactobacillaceae</taxon>
        <taxon>Limosilactobacillus</taxon>
    </lineage>
</organism>
<evidence type="ECO:0000313" key="4">
    <source>
        <dbReference type="Proteomes" id="UP000004335"/>
    </source>
</evidence>
<sequence length="86" mass="10395">MLHKYKKIVPIKAEQFDGSDEMMKKYCITDDGFGETFTFRKDNNCLPLKRGWWIVNLGKITVFDYTFTDWKTMSDEKFRKTYERCD</sequence>
<accession>A0A828RDK9</accession>
<dbReference type="EMBL" id="ACGX02000002">
    <property type="protein sequence ID" value="EGC15994.1"/>
    <property type="molecule type" value="Genomic_DNA"/>
</dbReference>
<dbReference type="EMBL" id="ACGX02000007">
    <property type="protein sequence ID" value="EGC13969.1"/>
    <property type="molecule type" value="Genomic_DNA"/>
</dbReference>
<dbReference type="Proteomes" id="UP000004335">
    <property type="component" value="Unassembled WGS sequence"/>
</dbReference>
<reference evidence="1 4" key="1">
    <citation type="submission" date="2011-01" db="EMBL/GenBank/DDBJ databases">
        <authorList>
            <person name="Muzny D."/>
            <person name="Qin X."/>
            <person name="Buhay C."/>
            <person name="Dugan-Rocha S."/>
            <person name="Ding Y."/>
            <person name="Chen G."/>
            <person name="Hawes A."/>
            <person name="Holder M."/>
            <person name="Jhangiani S."/>
            <person name="Johnson A."/>
            <person name="Khan Z."/>
            <person name="Li Z."/>
            <person name="Liu W."/>
            <person name="Liu X."/>
            <person name="Perez L."/>
            <person name="Shen H."/>
            <person name="Wang Q."/>
            <person name="Watt J."/>
            <person name="Xi L."/>
            <person name="Xin Y."/>
            <person name="Zhou J."/>
            <person name="Deng J."/>
            <person name="Jiang H."/>
            <person name="Liu Y."/>
            <person name="Qu J."/>
            <person name="Song X.-Z."/>
            <person name="Zhang L."/>
            <person name="Villasana D."/>
            <person name="Johnson A."/>
            <person name="Liu J."/>
            <person name="Liyanage D."/>
            <person name="Lorensuhewa L."/>
            <person name="Robinson T."/>
            <person name="Song A."/>
            <person name="Song B.-B."/>
            <person name="Dinh H."/>
            <person name="Thornton R."/>
            <person name="Coyle M."/>
            <person name="Francisco L."/>
            <person name="Jackson L."/>
            <person name="Javaid M."/>
            <person name="Korchina V."/>
            <person name="Kovar C."/>
            <person name="Mata R."/>
            <person name="Mathew T."/>
            <person name="Ngo R."/>
            <person name="Nguyen L."/>
            <person name="Nguyen N."/>
            <person name="Okwuonu G."/>
            <person name="Ongeri F."/>
            <person name="Pham C."/>
            <person name="Simmons D."/>
            <person name="Wilczek-Boney K."/>
            <person name="Hale W."/>
            <person name="Jakkamsetti A."/>
            <person name="Pham P."/>
            <person name="Ruth R."/>
            <person name="San Lucas F."/>
            <person name="Warren J."/>
            <person name="Zhang J."/>
            <person name="Zhao Z."/>
            <person name="Zhou C."/>
            <person name="Zhu D."/>
            <person name="Lee S."/>
            <person name="Bess C."/>
            <person name="Blankenburg K."/>
            <person name="Forbes L."/>
            <person name="Fu Q."/>
            <person name="Gubbala S."/>
            <person name="Hirani K."/>
            <person name="Jayaseelan J.C."/>
            <person name="Lara F."/>
            <person name="Munidasa M."/>
            <person name="Palculict T."/>
            <person name="Patil S."/>
            <person name="Pu L.-L."/>
            <person name="Saada N."/>
            <person name="Tang L."/>
            <person name="Weissenberger G."/>
            <person name="Zhu Y."/>
            <person name="Hemphill L."/>
            <person name="Shang Y."/>
            <person name="Youmans B."/>
            <person name="Ayvaz T."/>
            <person name="Ross M."/>
            <person name="Santibanez J."/>
            <person name="Aqrawi P."/>
            <person name="Gross S."/>
            <person name="Joshi V."/>
            <person name="Fowler G."/>
            <person name="Nazareth L."/>
            <person name="Reid J."/>
            <person name="Worley K."/>
            <person name="Petrosino J."/>
            <person name="Highlander S."/>
            <person name="Gibbs R."/>
        </authorList>
    </citation>
    <scope>NUCLEOTIDE SEQUENCE [LARGE SCALE GENOMIC DNA]</scope>
    <source>
        <strain evidence="1 4">MM4-1A</strain>
    </source>
</reference>
<dbReference type="AlphaFoldDB" id="A0A828RDK9"/>
<protein>
    <submittedName>
        <fullName evidence="1">Uncharacterized protein</fullName>
    </submittedName>
</protein>
<name>A0A828RDK9_LIMRT</name>
<proteinExistence type="predicted"/>
<evidence type="ECO:0000313" key="1">
    <source>
        <dbReference type="EMBL" id="EGC13969.1"/>
    </source>
</evidence>
<dbReference type="EMBL" id="ACGX02000006">
    <property type="protein sequence ID" value="EGC15196.1"/>
    <property type="molecule type" value="Genomic_DNA"/>
</dbReference>
<evidence type="ECO:0000313" key="2">
    <source>
        <dbReference type="EMBL" id="EGC15196.1"/>
    </source>
</evidence>
<comment type="caution">
    <text evidence="1">The sequence shown here is derived from an EMBL/GenBank/DDBJ whole genome shotgun (WGS) entry which is preliminary data.</text>
</comment>
<gene>
    <name evidence="3" type="ORF">HMPREF0536_10022</name>
    <name evidence="2" type="ORF">HMPREF0536_10845</name>
    <name evidence="1" type="ORF">HMPREF0536_11105</name>
</gene>
<evidence type="ECO:0000313" key="3">
    <source>
        <dbReference type="EMBL" id="EGC15994.1"/>
    </source>
</evidence>
<dbReference type="RefSeq" id="WP_003666913.1">
    <property type="nucleotide sequence ID" value="NZ_ACGX02000002.1"/>
</dbReference>